<sequence>MLKPNEVVPELDSVPDDTQDSLSTTKDNEQEKLLSGPPNRCPRFGWLRRIFSRSKRPTPIPDPDKINSNGERMFNIWRYSEALEFYDRAIELSPKNVTYLNNRAAALSRLRRTREALNQWEEAVKLDPKSTQARHGLGMSLLSLGHVQEAMKLVEEASYNERDMQKVKQVQTHLNTCINARRRSEWTSTLTEATAAMVSGAYASPELAMCRVEALVKLSRVDEAHAALEEALPKLELFPASFSLPQTRFFGMICQAYILFVKSQINLALERYKDAAEDAAKALEIEQHNVDIKIFKKNVELIQRALSSSKLEKWAEAVTDYEIVHQALPYDKVIANSFSQAQIALKQSRSELLLNMESAGGVKEISSFEELKAALARPDQSVKIIYF</sequence>
<gene>
    <name evidence="3" type="ORF">ERUC_LOCUS38498</name>
</gene>
<dbReference type="Pfam" id="PF13432">
    <property type="entry name" value="TPR_16"/>
    <property type="match status" value="1"/>
</dbReference>
<protein>
    <submittedName>
        <fullName evidence="3">Uncharacterized protein</fullName>
    </submittedName>
</protein>
<feature type="repeat" description="TPR" evidence="1">
    <location>
        <begin position="97"/>
        <end position="130"/>
    </location>
</feature>
<dbReference type="EMBL" id="CAKOAT010694042">
    <property type="protein sequence ID" value="CAH8386015.1"/>
    <property type="molecule type" value="Genomic_DNA"/>
</dbReference>
<evidence type="ECO:0000313" key="4">
    <source>
        <dbReference type="Proteomes" id="UP001642260"/>
    </source>
</evidence>
<comment type="caution">
    <text evidence="3">The sequence shown here is derived from an EMBL/GenBank/DDBJ whole genome shotgun (WGS) entry which is preliminary data.</text>
</comment>
<dbReference type="InterPro" id="IPR019734">
    <property type="entry name" value="TPR_rpt"/>
</dbReference>
<dbReference type="PANTHER" id="PTHR46050">
    <property type="entry name" value="TPR REPEAT-CONTAINING THIOREDOXIN"/>
    <property type="match status" value="1"/>
</dbReference>
<evidence type="ECO:0000256" key="1">
    <source>
        <dbReference type="PROSITE-ProRule" id="PRU00339"/>
    </source>
</evidence>
<accession>A0ABC8LQC8</accession>
<dbReference type="InterPro" id="IPR011990">
    <property type="entry name" value="TPR-like_helical_dom_sf"/>
</dbReference>
<dbReference type="Proteomes" id="UP001642260">
    <property type="component" value="Unassembled WGS sequence"/>
</dbReference>
<organism evidence="3 4">
    <name type="scientific">Eruca vesicaria subsp. sativa</name>
    <name type="common">Garden rocket</name>
    <name type="synonym">Eruca sativa</name>
    <dbReference type="NCBI Taxonomy" id="29727"/>
    <lineage>
        <taxon>Eukaryota</taxon>
        <taxon>Viridiplantae</taxon>
        <taxon>Streptophyta</taxon>
        <taxon>Embryophyta</taxon>
        <taxon>Tracheophyta</taxon>
        <taxon>Spermatophyta</taxon>
        <taxon>Magnoliopsida</taxon>
        <taxon>eudicotyledons</taxon>
        <taxon>Gunneridae</taxon>
        <taxon>Pentapetalae</taxon>
        <taxon>rosids</taxon>
        <taxon>malvids</taxon>
        <taxon>Brassicales</taxon>
        <taxon>Brassicaceae</taxon>
        <taxon>Brassiceae</taxon>
        <taxon>Eruca</taxon>
    </lineage>
</organism>
<evidence type="ECO:0000313" key="3">
    <source>
        <dbReference type="EMBL" id="CAH8386015.1"/>
    </source>
</evidence>
<dbReference type="Gene3D" id="1.25.40.10">
    <property type="entry name" value="Tetratricopeptide repeat domain"/>
    <property type="match status" value="2"/>
</dbReference>
<dbReference type="PROSITE" id="PS50005">
    <property type="entry name" value="TPR"/>
    <property type="match status" value="2"/>
</dbReference>
<dbReference type="PANTHER" id="PTHR46050:SF17">
    <property type="entry name" value="BNAC01G31360D PROTEIN"/>
    <property type="match status" value="1"/>
</dbReference>
<evidence type="ECO:0000256" key="2">
    <source>
        <dbReference type="SAM" id="MobiDB-lite"/>
    </source>
</evidence>
<keyword evidence="1" id="KW-0802">TPR repeat</keyword>
<dbReference type="InterPro" id="IPR044534">
    <property type="entry name" value="TTL1-4"/>
</dbReference>
<dbReference type="SUPFAM" id="SSF48452">
    <property type="entry name" value="TPR-like"/>
    <property type="match status" value="2"/>
</dbReference>
<name>A0ABC8LQC8_ERUVS</name>
<dbReference type="AlphaFoldDB" id="A0ABC8LQC8"/>
<feature type="region of interest" description="Disordered" evidence="2">
    <location>
        <begin position="1"/>
        <end position="40"/>
    </location>
</feature>
<dbReference type="SMART" id="SM00028">
    <property type="entry name" value="TPR"/>
    <property type="match status" value="5"/>
</dbReference>
<keyword evidence="4" id="KW-1185">Reference proteome</keyword>
<feature type="repeat" description="TPR" evidence="1">
    <location>
        <begin position="63"/>
        <end position="96"/>
    </location>
</feature>
<proteinExistence type="predicted"/>
<reference evidence="3 4" key="1">
    <citation type="submission" date="2022-03" db="EMBL/GenBank/DDBJ databases">
        <authorList>
            <person name="Macdonald S."/>
            <person name="Ahmed S."/>
            <person name="Newling K."/>
        </authorList>
    </citation>
    <scope>NUCLEOTIDE SEQUENCE [LARGE SCALE GENOMIC DNA]</scope>
</reference>